<comment type="caution">
    <text evidence="3">The sequence shown here is derived from an EMBL/GenBank/DDBJ whole genome shotgun (WGS) entry which is preliminary data.</text>
</comment>
<organism evidence="3 4">
    <name type="scientific">Anaeromyxobacter diazotrophicus</name>
    <dbReference type="NCBI Taxonomy" id="2590199"/>
    <lineage>
        <taxon>Bacteria</taxon>
        <taxon>Pseudomonadati</taxon>
        <taxon>Myxococcota</taxon>
        <taxon>Myxococcia</taxon>
        <taxon>Myxococcales</taxon>
        <taxon>Cystobacterineae</taxon>
        <taxon>Anaeromyxobacteraceae</taxon>
        <taxon>Anaeromyxobacter</taxon>
    </lineage>
</organism>
<reference evidence="4" key="1">
    <citation type="journal article" date="2020" name="Appl. Environ. Microbiol.">
        <title>Diazotrophic Anaeromyxobacter Isolates from Soils.</title>
        <authorList>
            <person name="Masuda Y."/>
            <person name="Yamanaka H."/>
            <person name="Xu Z.X."/>
            <person name="Shiratori Y."/>
            <person name="Aono T."/>
            <person name="Amachi S."/>
            <person name="Senoo K."/>
            <person name="Itoh H."/>
        </authorList>
    </citation>
    <scope>NUCLEOTIDE SEQUENCE [LARGE SCALE GENOMIC DNA]</scope>
    <source>
        <strain evidence="4">R267</strain>
    </source>
</reference>
<feature type="domain" description="Putative zinc-finger" evidence="2">
    <location>
        <begin position="3"/>
        <end position="37"/>
    </location>
</feature>
<evidence type="ECO:0000313" key="4">
    <source>
        <dbReference type="Proteomes" id="UP000503640"/>
    </source>
</evidence>
<evidence type="ECO:0000256" key="1">
    <source>
        <dbReference type="SAM" id="MobiDB-lite"/>
    </source>
</evidence>
<sequence>MTCRELEATLSLRAVGALSPEEAAAVEAHLARCPGCRAEAEAATEVLQLARLPPASAAELGAVSSAGQTLGRAVRRARGRRRAGRWAAGIAVAASLAAATQLPRRGPAPVGGEPRAPWEPPSMEELWSASAVLELRDEEPVVEVDDVLAGIDPGLEEP</sequence>
<gene>
    <name evidence="3" type="ORF">AMYX_24750</name>
</gene>
<dbReference type="AlphaFoldDB" id="A0A7I9VMV8"/>
<evidence type="ECO:0000259" key="2">
    <source>
        <dbReference type="Pfam" id="PF13490"/>
    </source>
</evidence>
<keyword evidence="4" id="KW-1185">Reference proteome</keyword>
<dbReference type="RefSeq" id="WP_235969614.1">
    <property type="nucleotide sequence ID" value="NZ_BJTG01000005.1"/>
</dbReference>
<dbReference type="EMBL" id="BJTG01000005">
    <property type="protein sequence ID" value="GEJ57734.1"/>
    <property type="molecule type" value="Genomic_DNA"/>
</dbReference>
<dbReference type="InterPro" id="IPR041916">
    <property type="entry name" value="Anti_sigma_zinc_sf"/>
</dbReference>
<proteinExistence type="predicted"/>
<evidence type="ECO:0000313" key="3">
    <source>
        <dbReference type="EMBL" id="GEJ57734.1"/>
    </source>
</evidence>
<feature type="region of interest" description="Disordered" evidence="1">
    <location>
        <begin position="101"/>
        <end position="123"/>
    </location>
</feature>
<dbReference type="Pfam" id="PF13490">
    <property type="entry name" value="zf-HC2"/>
    <property type="match status" value="1"/>
</dbReference>
<name>A0A7I9VMV8_9BACT</name>
<accession>A0A7I9VMV8</accession>
<dbReference type="Proteomes" id="UP000503640">
    <property type="component" value="Unassembled WGS sequence"/>
</dbReference>
<dbReference type="InterPro" id="IPR027383">
    <property type="entry name" value="Znf_put"/>
</dbReference>
<dbReference type="Gene3D" id="1.10.10.1320">
    <property type="entry name" value="Anti-sigma factor, zinc-finger domain"/>
    <property type="match status" value="1"/>
</dbReference>
<protein>
    <recommendedName>
        <fullName evidence="2">Putative zinc-finger domain-containing protein</fullName>
    </recommendedName>
</protein>